<evidence type="ECO:0000256" key="12">
    <source>
        <dbReference type="ARBA" id="ARBA00022989"/>
    </source>
</evidence>
<sequence length="801" mass="84538">MFSRLPSRVRLNTANHSARSLHTLAPKQHQLVYPNISANTRGPWTSPRCCFSTPASQPSTAATPTPAGAPSTTKPETPVEKVIREVKEEQKKEADSIPLVPEPNAHVKSENQPANAPPAAAAPPSSASVTSSSASAAGVGGSVAAGTPPAAVSGSAAAEKSEKSASASTAQSNEASTTLATTTATTTAVGPPAEPKKPLLQRIKDEVHHVYLGMKLLAAETRISSRLLVKLMKGIALSRREGLQLKRTVADLLRLVPMMIIILIPFLELALPLLLYIFPNMLPSTFESKFQAEEKKKKLLKVRLEMAKFLQETVAEVSVTGTARAQKAKEFSDFFQKYRTTGILAPTDQVLAIAKKFQDDLTLNSLSRPQLISMARYMSLNAFGTDAYLRNQINDQLVSLKRDDSLIAKEGVDNLTIPELQTACNNRGIKIVGVSPARLKSELMQWLDLHLTHGVPGSLLILSRAFTISEKIPTSSDEALKGSAEALQQTLSALPQQVVHEAQLQVSEVAGTATRSQKLNVIKEQEELIEDELEQDKEIAAANAVEASSAAAASAATAASEPALAASSAPSQPTVSTSTTTESTTPAAAASNATPAIADSESVSNQVDIPKDQLKKVGDAIKVMVSGSALDDVKAELQGLKEETKEYREDIDELKQLTQKEPPRTVSAVSSRVNKMIASLEAEIAKIDSEIGSSMNVIQPDAAGNLSVEELQNALNLIKDNPGDERIKKIVKRLDRDGDGVVTIPEVLAFVNEVEMQTSAAGSSGGGSAGAGSTVAPAPSSATATAASTTAATESASGKDK</sequence>
<dbReference type="GO" id="GO:0030003">
    <property type="term" value="P:intracellular monoatomic cation homeostasis"/>
    <property type="evidence" value="ECO:0007669"/>
    <property type="project" value="TreeGrafter"/>
</dbReference>
<evidence type="ECO:0000256" key="18">
    <source>
        <dbReference type="PROSITE-ProRule" id="PRU01094"/>
    </source>
</evidence>
<keyword evidence="5" id="KW-0050">Antiport</keyword>
<dbReference type="PROSITE" id="PS51758">
    <property type="entry name" value="LETM1_RBD"/>
    <property type="match status" value="1"/>
</dbReference>
<dbReference type="PROSITE" id="PS00018">
    <property type="entry name" value="EF_HAND_1"/>
    <property type="match status" value="1"/>
</dbReference>
<evidence type="ECO:0000256" key="20">
    <source>
        <dbReference type="SAM" id="MobiDB-lite"/>
    </source>
</evidence>
<evidence type="ECO:0000256" key="4">
    <source>
        <dbReference type="ARBA" id="ARBA00022448"/>
    </source>
</evidence>
<protein>
    <recommendedName>
        <fullName evidence="3">Mitochondrial proton/calcium exchanger protein</fullName>
    </recommendedName>
    <alternativeName>
        <fullName evidence="17">Leucine zipper-EF-hand-containing transmembrane protein 1</fullName>
    </alternativeName>
</protein>
<feature type="compositionally biased region" description="Low complexity" evidence="20">
    <location>
        <begin position="117"/>
        <end position="137"/>
    </location>
</feature>
<evidence type="ECO:0000256" key="17">
    <source>
        <dbReference type="ARBA" id="ARBA00031360"/>
    </source>
</evidence>
<feature type="transmembrane region" description="Helical" evidence="21">
    <location>
        <begin position="255"/>
        <end position="278"/>
    </location>
</feature>
<comment type="subcellular location">
    <subcellularLocation>
        <location evidence="1">Mitochondrion inner membrane</location>
        <topology evidence="1">Single-pass membrane protein</topology>
    </subcellularLocation>
</comment>
<feature type="region of interest" description="Disordered" evidence="20">
    <location>
        <begin position="758"/>
        <end position="801"/>
    </location>
</feature>
<feature type="compositionally biased region" description="Low complexity" evidence="20">
    <location>
        <begin position="563"/>
        <end position="600"/>
    </location>
</feature>
<evidence type="ECO:0000256" key="5">
    <source>
        <dbReference type="ARBA" id="ARBA00022449"/>
    </source>
</evidence>
<dbReference type="GO" id="GO:0005509">
    <property type="term" value="F:calcium ion binding"/>
    <property type="evidence" value="ECO:0007669"/>
    <property type="project" value="InterPro"/>
</dbReference>
<evidence type="ECO:0000256" key="2">
    <source>
        <dbReference type="ARBA" id="ARBA00009584"/>
    </source>
</evidence>
<dbReference type="InterPro" id="IPR044202">
    <property type="entry name" value="LETM1/MDM38-like"/>
</dbReference>
<keyword evidence="7 21" id="KW-0812">Transmembrane</keyword>
<evidence type="ECO:0000313" key="25">
    <source>
        <dbReference type="Proteomes" id="UP000320333"/>
    </source>
</evidence>
<dbReference type="AlphaFoldDB" id="A0A507F1B0"/>
<keyword evidence="10" id="KW-0106">Calcium</keyword>
<evidence type="ECO:0000256" key="8">
    <source>
        <dbReference type="ARBA" id="ARBA00022723"/>
    </source>
</evidence>
<dbReference type="PANTHER" id="PTHR14009">
    <property type="entry name" value="LEUCINE ZIPPER-EF-HAND CONTAINING TRANSMEMBRANE PROTEIN"/>
    <property type="match status" value="1"/>
</dbReference>
<dbReference type="STRING" id="246404.A0A507F1B0"/>
<evidence type="ECO:0000256" key="21">
    <source>
        <dbReference type="SAM" id="Phobius"/>
    </source>
</evidence>
<feature type="domain" description="Letm1 RBD" evidence="23">
    <location>
        <begin position="298"/>
        <end position="496"/>
    </location>
</feature>
<evidence type="ECO:0000313" key="24">
    <source>
        <dbReference type="EMBL" id="TPX69882.1"/>
    </source>
</evidence>
<feature type="compositionally biased region" description="Low complexity" evidence="20">
    <location>
        <begin position="144"/>
        <end position="188"/>
    </location>
</feature>
<evidence type="ECO:0000256" key="15">
    <source>
        <dbReference type="ARBA" id="ARBA00023128"/>
    </source>
</evidence>
<evidence type="ECO:0000256" key="1">
    <source>
        <dbReference type="ARBA" id="ARBA00004434"/>
    </source>
</evidence>
<evidence type="ECO:0000256" key="9">
    <source>
        <dbReference type="ARBA" id="ARBA00022792"/>
    </source>
</evidence>
<feature type="domain" description="EF-hand" evidence="22">
    <location>
        <begin position="722"/>
        <end position="757"/>
    </location>
</feature>
<dbReference type="PANTHER" id="PTHR14009:SF1">
    <property type="entry name" value="MITOCHONDRIAL PROTON_CALCIUM EXCHANGER PROTEIN"/>
    <property type="match status" value="1"/>
</dbReference>
<organism evidence="24 25">
    <name type="scientific">Chytriomyces confervae</name>
    <dbReference type="NCBI Taxonomy" id="246404"/>
    <lineage>
        <taxon>Eukaryota</taxon>
        <taxon>Fungi</taxon>
        <taxon>Fungi incertae sedis</taxon>
        <taxon>Chytridiomycota</taxon>
        <taxon>Chytridiomycota incertae sedis</taxon>
        <taxon>Chytridiomycetes</taxon>
        <taxon>Chytridiales</taxon>
        <taxon>Chytriomycetaceae</taxon>
        <taxon>Chytriomyces</taxon>
    </lineage>
</organism>
<dbReference type="InterPro" id="IPR011992">
    <property type="entry name" value="EF-hand-dom_pair"/>
</dbReference>
<comment type="caution">
    <text evidence="24">The sequence shown here is derived from an EMBL/GenBank/DDBJ whole genome shotgun (WGS) entry which is preliminary data.</text>
</comment>
<keyword evidence="11" id="KW-0809">Transit peptide</keyword>
<evidence type="ECO:0000259" key="23">
    <source>
        <dbReference type="PROSITE" id="PS51758"/>
    </source>
</evidence>
<dbReference type="Pfam" id="PF07766">
    <property type="entry name" value="LETM1_RBD"/>
    <property type="match status" value="1"/>
</dbReference>
<evidence type="ECO:0000256" key="10">
    <source>
        <dbReference type="ARBA" id="ARBA00022837"/>
    </source>
</evidence>
<comment type="similarity">
    <text evidence="2">Belongs to the LETM1 family.</text>
</comment>
<accession>A0A507F1B0</accession>
<keyword evidence="6" id="KW-0109">Calcium transport</keyword>
<feature type="region of interest" description="Disordered" evidence="20">
    <location>
        <begin position="43"/>
        <end position="199"/>
    </location>
</feature>
<keyword evidence="8" id="KW-0479">Metal-binding</keyword>
<evidence type="ECO:0000256" key="16">
    <source>
        <dbReference type="ARBA" id="ARBA00023136"/>
    </source>
</evidence>
<name>A0A507F1B0_9FUNG</name>
<keyword evidence="15 18" id="KW-0496">Mitochondrion</keyword>
<dbReference type="Gene3D" id="1.10.238.10">
    <property type="entry name" value="EF-hand"/>
    <property type="match status" value="1"/>
</dbReference>
<keyword evidence="14" id="KW-0406">Ion transport</keyword>
<evidence type="ECO:0000256" key="14">
    <source>
        <dbReference type="ARBA" id="ARBA00023065"/>
    </source>
</evidence>
<dbReference type="SUPFAM" id="SSF47473">
    <property type="entry name" value="EF-hand"/>
    <property type="match status" value="1"/>
</dbReference>
<dbReference type="InterPro" id="IPR018247">
    <property type="entry name" value="EF_Hand_1_Ca_BS"/>
</dbReference>
<dbReference type="OrthoDB" id="275278at2759"/>
<dbReference type="Proteomes" id="UP000320333">
    <property type="component" value="Unassembled WGS sequence"/>
</dbReference>
<dbReference type="GO" id="GO:0005743">
    <property type="term" value="C:mitochondrial inner membrane"/>
    <property type="evidence" value="ECO:0007669"/>
    <property type="project" value="UniProtKB-SubCell"/>
</dbReference>
<evidence type="ECO:0000259" key="22">
    <source>
        <dbReference type="PROSITE" id="PS50222"/>
    </source>
</evidence>
<keyword evidence="25" id="KW-1185">Reference proteome</keyword>
<feature type="compositionally biased region" description="Low complexity" evidence="20">
    <location>
        <begin position="52"/>
        <end position="73"/>
    </location>
</feature>
<evidence type="ECO:0000256" key="11">
    <source>
        <dbReference type="ARBA" id="ARBA00022946"/>
    </source>
</evidence>
<feature type="region of interest" description="Disordered" evidence="20">
    <location>
        <begin position="563"/>
        <end position="605"/>
    </location>
</feature>
<dbReference type="CDD" id="cd00051">
    <property type="entry name" value="EFh"/>
    <property type="match status" value="1"/>
</dbReference>
<feature type="compositionally biased region" description="Basic and acidic residues" evidence="20">
    <location>
        <begin position="77"/>
        <end position="95"/>
    </location>
</feature>
<evidence type="ECO:0000256" key="19">
    <source>
        <dbReference type="SAM" id="Coils"/>
    </source>
</evidence>
<keyword evidence="16 21" id="KW-0472">Membrane</keyword>
<feature type="compositionally biased region" description="Low complexity" evidence="20">
    <location>
        <begin position="771"/>
        <end position="801"/>
    </location>
</feature>
<dbReference type="EMBL" id="QEAP01000302">
    <property type="protein sequence ID" value="TPX69882.1"/>
    <property type="molecule type" value="Genomic_DNA"/>
</dbReference>
<keyword evidence="4" id="KW-0813">Transport</keyword>
<evidence type="ECO:0000256" key="7">
    <source>
        <dbReference type="ARBA" id="ARBA00022692"/>
    </source>
</evidence>
<dbReference type="InterPro" id="IPR002048">
    <property type="entry name" value="EF_hand_dom"/>
</dbReference>
<proteinExistence type="inferred from homology"/>
<keyword evidence="13 19" id="KW-0175">Coiled coil</keyword>
<dbReference type="GO" id="GO:0015297">
    <property type="term" value="F:antiporter activity"/>
    <property type="evidence" value="ECO:0007669"/>
    <property type="project" value="UniProtKB-KW"/>
</dbReference>
<dbReference type="PROSITE" id="PS50222">
    <property type="entry name" value="EF_HAND_2"/>
    <property type="match status" value="1"/>
</dbReference>
<keyword evidence="9" id="KW-0999">Mitochondrion inner membrane</keyword>
<dbReference type="InterPro" id="IPR059005">
    <property type="entry name" value="LETM1_C"/>
</dbReference>
<feature type="coiled-coil region" evidence="19">
    <location>
        <begin position="630"/>
        <end position="660"/>
    </location>
</feature>
<dbReference type="Pfam" id="PF26561">
    <property type="entry name" value="LETM1_C"/>
    <property type="match status" value="1"/>
</dbReference>
<gene>
    <name evidence="24" type="ORF">CcCBS67573_g06722</name>
</gene>
<evidence type="ECO:0000256" key="3">
    <source>
        <dbReference type="ARBA" id="ARBA00020557"/>
    </source>
</evidence>
<evidence type="ECO:0000256" key="13">
    <source>
        <dbReference type="ARBA" id="ARBA00023054"/>
    </source>
</evidence>
<keyword evidence="12 21" id="KW-1133">Transmembrane helix</keyword>
<reference evidence="24 25" key="1">
    <citation type="journal article" date="2019" name="Sci. Rep.">
        <title>Comparative genomics of chytrid fungi reveal insights into the obligate biotrophic and pathogenic lifestyle of Synchytrium endobioticum.</title>
        <authorList>
            <person name="van de Vossenberg B.T.L.H."/>
            <person name="Warris S."/>
            <person name="Nguyen H.D.T."/>
            <person name="van Gent-Pelzer M.P.E."/>
            <person name="Joly D.L."/>
            <person name="van de Geest H.C."/>
            <person name="Bonants P.J.M."/>
            <person name="Smith D.S."/>
            <person name="Levesque C.A."/>
            <person name="van der Lee T.A.J."/>
        </authorList>
    </citation>
    <scope>NUCLEOTIDE SEQUENCE [LARGE SCALE GENOMIC DNA]</scope>
    <source>
        <strain evidence="24 25">CBS 675.73</strain>
    </source>
</reference>
<dbReference type="InterPro" id="IPR033122">
    <property type="entry name" value="LETM1-like_RBD"/>
</dbReference>
<evidence type="ECO:0000256" key="6">
    <source>
        <dbReference type="ARBA" id="ARBA00022568"/>
    </source>
</evidence>
<dbReference type="GO" id="GO:0043022">
    <property type="term" value="F:ribosome binding"/>
    <property type="evidence" value="ECO:0007669"/>
    <property type="project" value="InterPro"/>
</dbReference>